<dbReference type="PANTHER" id="PTHR48059">
    <property type="entry name" value="POLYGALACTURONASE INHIBITOR 1"/>
    <property type="match status" value="1"/>
</dbReference>
<dbReference type="PANTHER" id="PTHR48059:SF4">
    <property type="entry name" value="POLYGALACTURONASE INHIBITOR 1-RELATED"/>
    <property type="match status" value="1"/>
</dbReference>
<dbReference type="SUPFAM" id="SSF52058">
    <property type="entry name" value="L domain-like"/>
    <property type="match status" value="1"/>
</dbReference>
<proteinExistence type="predicted"/>
<protein>
    <recommendedName>
        <fullName evidence="4">Non-specific serine/threonine protein kinase</fullName>
    </recommendedName>
</protein>
<dbReference type="InterPro" id="IPR051848">
    <property type="entry name" value="PGIP"/>
</dbReference>
<evidence type="ECO:0000256" key="1">
    <source>
        <dbReference type="ARBA" id="ARBA00004196"/>
    </source>
</evidence>
<gene>
    <name evidence="2" type="ORF">V8G54_021870</name>
</gene>
<organism evidence="2 3">
    <name type="scientific">Vigna mungo</name>
    <name type="common">Black gram</name>
    <name type="synonym">Phaseolus mungo</name>
    <dbReference type="NCBI Taxonomy" id="3915"/>
    <lineage>
        <taxon>Eukaryota</taxon>
        <taxon>Viridiplantae</taxon>
        <taxon>Streptophyta</taxon>
        <taxon>Embryophyta</taxon>
        <taxon>Tracheophyta</taxon>
        <taxon>Spermatophyta</taxon>
        <taxon>Magnoliopsida</taxon>
        <taxon>eudicotyledons</taxon>
        <taxon>Gunneridae</taxon>
        <taxon>Pentapetalae</taxon>
        <taxon>rosids</taxon>
        <taxon>fabids</taxon>
        <taxon>Fabales</taxon>
        <taxon>Fabaceae</taxon>
        <taxon>Papilionoideae</taxon>
        <taxon>50 kb inversion clade</taxon>
        <taxon>NPAAA clade</taxon>
        <taxon>indigoferoid/millettioid clade</taxon>
        <taxon>Phaseoleae</taxon>
        <taxon>Vigna</taxon>
    </lineage>
</organism>
<name>A0AAQ3RXS2_VIGMU</name>
<dbReference type="InterPro" id="IPR001611">
    <property type="entry name" value="Leu-rich_rpt"/>
</dbReference>
<reference evidence="2 3" key="1">
    <citation type="journal article" date="2023" name="Life. Sci Alliance">
        <title>Evolutionary insights into 3D genome organization and epigenetic landscape of Vigna mungo.</title>
        <authorList>
            <person name="Junaid A."/>
            <person name="Singh B."/>
            <person name="Bhatia S."/>
        </authorList>
    </citation>
    <scope>NUCLEOTIDE SEQUENCE [LARGE SCALE GENOMIC DNA]</scope>
    <source>
        <strain evidence="2">Urdbean</strain>
    </source>
</reference>
<keyword evidence="3" id="KW-1185">Reference proteome</keyword>
<dbReference type="Pfam" id="PF00560">
    <property type="entry name" value="LRR_1"/>
    <property type="match status" value="2"/>
</dbReference>
<dbReference type="InterPro" id="IPR032675">
    <property type="entry name" value="LRR_dom_sf"/>
</dbReference>
<dbReference type="EMBL" id="CP144695">
    <property type="protein sequence ID" value="WVZ08524.1"/>
    <property type="molecule type" value="Genomic_DNA"/>
</dbReference>
<sequence>MPSLTHLALPLNPSLTGQFPSFILECHNLTYLDISQNGWNGTIPESFYSNLGKLEYLNLSNNGFGGKLSPNLSMLSNLKELPITSLEAFLDNLERVILLWTTSTFQTTVSQENCHLTYAVGAN</sequence>
<dbReference type="FunFam" id="3.80.10.10:FF:000687">
    <property type="entry name" value="Leucine Rich Repeat family protein, expressed"/>
    <property type="match status" value="1"/>
</dbReference>
<accession>A0AAQ3RXS2</accession>
<dbReference type="Proteomes" id="UP001374535">
    <property type="component" value="Chromosome 6"/>
</dbReference>
<evidence type="ECO:0008006" key="4">
    <source>
        <dbReference type="Google" id="ProtNLM"/>
    </source>
</evidence>
<dbReference type="AlphaFoldDB" id="A0AAQ3RXS2"/>
<comment type="subcellular location">
    <subcellularLocation>
        <location evidence="1">Cell envelope</location>
    </subcellularLocation>
</comment>
<dbReference type="Gene3D" id="3.80.10.10">
    <property type="entry name" value="Ribonuclease Inhibitor"/>
    <property type="match status" value="1"/>
</dbReference>
<evidence type="ECO:0000313" key="2">
    <source>
        <dbReference type="EMBL" id="WVZ08524.1"/>
    </source>
</evidence>
<evidence type="ECO:0000313" key="3">
    <source>
        <dbReference type="Proteomes" id="UP001374535"/>
    </source>
</evidence>